<organism evidence="1 2">
    <name type="scientific">Sporanaerobium hydrogeniformans</name>
    <dbReference type="NCBI Taxonomy" id="3072179"/>
    <lineage>
        <taxon>Bacteria</taxon>
        <taxon>Bacillati</taxon>
        <taxon>Bacillota</taxon>
        <taxon>Clostridia</taxon>
        <taxon>Lachnospirales</taxon>
        <taxon>Lachnospiraceae</taxon>
        <taxon>Sporanaerobium</taxon>
    </lineage>
</organism>
<keyword evidence="2" id="KW-1185">Reference proteome</keyword>
<gene>
    <name evidence="1" type="ORF">CS063_14840</name>
</gene>
<dbReference type="Proteomes" id="UP000224460">
    <property type="component" value="Unassembled WGS sequence"/>
</dbReference>
<accession>A0AC61D9T9</accession>
<sequence>MVFLKCKRKNLKKTQICHKDFLHYPQEVIHNKELPYIFEKFYKSHIESNKTGTGLGLAIAYQIAIRHDIELKVESKEGQGTSFRMIFSKRMAM</sequence>
<name>A0AC61D9T9_9FIRM</name>
<protein>
    <submittedName>
        <fullName evidence="1">Uncharacterized protein</fullName>
    </submittedName>
</protein>
<evidence type="ECO:0000313" key="2">
    <source>
        <dbReference type="Proteomes" id="UP000224460"/>
    </source>
</evidence>
<dbReference type="EMBL" id="PEDL01000022">
    <property type="protein sequence ID" value="PHV69635.1"/>
    <property type="molecule type" value="Genomic_DNA"/>
</dbReference>
<reference evidence="1" key="1">
    <citation type="submission" date="2017-10" db="EMBL/GenBank/DDBJ databases">
        <title>Genome sequence of cellulolytic Lachnospiraceae bacterium XHS1971 isolated from hotspring sediment.</title>
        <authorList>
            <person name="Vasudevan G."/>
            <person name="Joshi A.J."/>
            <person name="Hivarkar S."/>
            <person name="Lanjekar V.B."/>
            <person name="Dhakephalkar P.K."/>
            <person name="Dagar S."/>
        </authorList>
    </citation>
    <scope>NUCLEOTIDE SEQUENCE</scope>
    <source>
        <strain evidence="1">XHS1971</strain>
    </source>
</reference>
<evidence type="ECO:0000313" key="1">
    <source>
        <dbReference type="EMBL" id="PHV69635.1"/>
    </source>
</evidence>
<comment type="caution">
    <text evidence="1">The sequence shown here is derived from an EMBL/GenBank/DDBJ whole genome shotgun (WGS) entry which is preliminary data.</text>
</comment>
<proteinExistence type="predicted"/>